<evidence type="ECO:0000259" key="6">
    <source>
        <dbReference type="Pfam" id="PF12698"/>
    </source>
</evidence>
<feature type="transmembrane region" description="Helical" evidence="5">
    <location>
        <begin position="394"/>
        <end position="416"/>
    </location>
</feature>
<dbReference type="InterPro" id="IPR013525">
    <property type="entry name" value="ABC2_TM"/>
</dbReference>
<feature type="transmembrane region" description="Helical" evidence="5">
    <location>
        <begin position="254"/>
        <end position="283"/>
    </location>
</feature>
<proteinExistence type="predicted"/>
<dbReference type="PANTHER" id="PTHR43471:SF3">
    <property type="entry name" value="ABC TRANSPORTER PERMEASE PROTEIN NATB"/>
    <property type="match status" value="1"/>
</dbReference>
<evidence type="ECO:0000256" key="1">
    <source>
        <dbReference type="ARBA" id="ARBA00004651"/>
    </source>
</evidence>
<dbReference type="Pfam" id="PF12698">
    <property type="entry name" value="ABC2_membrane_3"/>
    <property type="match status" value="1"/>
</dbReference>
<dbReference type="SUPFAM" id="SSF90123">
    <property type="entry name" value="ABC transporter transmembrane region"/>
    <property type="match status" value="1"/>
</dbReference>
<dbReference type="PANTHER" id="PTHR43471">
    <property type="entry name" value="ABC TRANSPORTER PERMEASE"/>
    <property type="match status" value="1"/>
</dbReference>
<keyword evidence="4 5" id="KW-0472">Membrane</keyword>
<dbReference type="Proteomes" id="UP000552709">
    <property type="component" value="Unassembled WGS sequence"/>
</dbReference>
<dbReference type="GO" id="GO:0005886">
    <property type="term" value="C:plasma membrane"/>
    <property type="evidence" value="ECO:0007669"/>
    <property type="project" value="UniProtKB-SubCell"/>
</dbReference>
<organism evidence="7 8">
    <name type="scientific">Deinococcus humi</name>
    <dbReference type="NCBI Taxonomy" id="662880"/>
    <lineage>
        <taxon>Bacteria</taxon>
        <taxon>Thermotogati</taxon>
        <taxon>Deinococcota</taxon>
        <taxon>Deinococci</taxon>
        <taxon>Deinococcales</taxon>
        <taxon>Deinococcaceae</taxon>
        <taxon>Deinococcus</taxon>
    </lineage>
</organism>
<evidence type="ECO:0000256" key="4">
    <source>
        <dbReference type="ARBA" id="ARBA00023136"/>
    </source>
</evidence>
<keyword evidence="8" id="KW-1185">Reference proteome</keyword>
<feature type="transmembrane region" description="Helical" evidence="5">
    <location>
        <begin position="38"/>
        <end position="60"/>
    </location>
</feature>
<dbReference type="GO" id="GO:0005524">
    <property type="term" value="F:ATP binding"/>
    <property type="evidence" value="ECO:0007669"/>
    <property type="project" value="InterPro"/>
</dbReference>
<evidence type="ECO:0000256" key="3">
    <source>
        <dbReference type="ARBA" id="ARBA00022989"/>
    </source>
</evidence>
<accession>A0A7W8JUF2</accession>
<protein>
    <submittedName>
        <fullName evidence="7">Sodium transport system permease protein</fullName>
    </submittedName>
</protein>
<evidence type="ECO:0000256" key="2">
    <source>
        <dbReference type="ARBA" id="ARBA00022692"/>
    </source>
</evidence>
<evidence type="ECO:0000313" key="8">
    <source>
        <dbReference type="Proteomes" id="UP000552709"/>
    </source>
</evidence>
<evidence type="ECO:0000313" key="7">
    <source>
        <dbReference type="EMBL" id="MBB5362006.1"/>
    </source>
</evidence>
<dbReference type="GO" id="GO:0140359">
    <property type="term" value="F:ABC-type transporter activity"/>
    <property type="evidence" value="ECO:0007669"/>
    <property type="project" value="InterPro"/>
</dbReference>
<dbReference type="AlphaFoldDB" id="A0A7W8JUF2"/>
<feature type="domain" description="ABC-2 type transporter transmembrane" evidence="6">
    <location>
        <begin position="32"/>
        <end position="413"/>
    </location>
</feature>
<feature type="transmembrane region" description="Helical" evidence="5">
    <location>
        <begin position="365"/>
        <end position="385"/>
    </location>
</feature>
<dbReference type="InterPro" id="IPR036640">
    <property type="entry name" value="ABC1_TM_sf"/>
</dbReference>
<reference evidence="7 8" key="1">
    <citation type="submission" date="2020-08" db="EMBL/GenBank/DDBJ databases">
        <title>Genomic Encyclopedia of Type Strains, Phase IV (KMG-IV): sequencing the most valuable type-strain genomes for metagenomic binning, comparative biology and taxonomic classification.</title>
        <authorList>
            <person name="Goeker M."/>
        </authorList>
    </citation>
    <scope>NUCLEOTIDE SEQUENCE [LARGE SCALE GENOMIC DNA]</scope>
    <source>
        <strain evidence="7 8">DSM 27939</strain>
    </source>
</reference>
<comment type="caution">
    <text evidence="7">The sequence shown here is derived from an EMBL/GenBank/DDBJ whole genome shotgun (WGS) entry which is preliminary data.</text>
</comment>
<feature type="transmembrane region" description="Helical" evidence="5">
    <location>
        <begin position="341"/>
        <end position="359"/>
    </location>
</feature>
<gene>
    <name evidence="7" type="ORF">HNQ08_001091</name>
</gene>
<name>A0A7W8JUF2_9DEIO</name>
<keyword evidence="2 5" id="KW-0812">Transmembrane</keyword>
<feature type="transmembrane region" description="Helical" evidence="5">
    <location>
        <begin position="303"/>
        <end position="329"/>
    </location>
</feature>
<dbReference type="EMBL" id="JACHFL010000002">
    <property type="protein sequence ID" value="MBB5362006.1"/>
    <property type="molecule type" value="Genomic_DNA"/>
</dbReference>
<sequence length="425" mass="44585">MRSEGRPSQGIRSNMVWRIATRDLLSTLRDRRTLSATILMPLILIPALSLGLPLLLGSFIGGQQQERQKVGVVGTLPQELRTALEQDEKVNGKTVRAGVTLVSVKDPTQAVQSGDVEAAIQAPTALPTRAGEGSAALEVYAKLSSLRAQAGAYGKVQDVVDSYNRTLTLDRLEGLGLGADTLTPVTIKSIDASPAQEQRSGQLAFLIPFLMLQFILSGGMATAIDATAGEKERGTLESLLVSPVRRAEVVTGKLLATTITALTSACFSVVGFVISGLVAAMFVNNRDGLGAEITSSMGGQLTLTPGGTLGMLGLAASAALIISAVLIAIGIYARSFKEAQTYIAPLTLVIVLPAVMLQFADFLTLNTAVYAVPLFGSMVSILNIVKGAAQADQILLAILANLIGAALLSLLALRSFGREEVIFRN</sequence>
<keyword evidence="3 5" id="KW-1133">Transmembrane helix</keyword>
<evidence type="ECO:0000256" key="5">
    <source>
        <dbReference type="SAM" id="Phobius"/>
    </source>
</evidence>
<comment type="subcellular location">
    <subcellularLocation>
        <location evidence="1">Cell membrane</location>
        <topology evidence="1">Multi-pass membrane protein</topology>
    </subcellularLocation>
</comment>